<evidence type="ECO:0000256" key="1">
    <source>
        <dbReference type="SAM" id="MobiDB-lite"/>
    </source>
</evidence>
<name>A0A211ZPH0_9PROT</name>
<dbReference type="PANTHER" id="PTHR21310">
    <property type="entry name" value="AMINOGLYCOSIDE PHOSPHOTRANSFERASE-RELATED-RELATED"/>
    <property type="match status" value="1"/>
</dbReference>
<dbReference type="EMBL" id="NHON01000016">
    <property type="protein sequence ID" value="OWJ67171.1"/>
    <property type="molecule type" value="Genomic_DNA"/>
</dbReference>
<dbReference type="AlphaFoldDB" id="A0A211ZPH0"/>
<proteinExistence type="predicted"/>
<evidence type="ECO:0000313" key="4">
    <source>
        <dbReference type="Proteomes" id="UP000196655"/>
    </source>
</evidence>
<dbReference type="InterPro" id="IPR011009">
    <property type="entry name" value="Kinase-like_dom_sf"/>
</dbReference>
<feature type="domain" description="Aminoglycoside phosphotransferase" evidence="2">
    <location>
        <begin position="112"/>
        <end position="366"/>
    </location>
</feature>
<comment type="caution">
    <text evidence="3">The sequence shown here is derived from an EMBL/GenBank/DDBJ whole genome shotgun (WGS) entry which is preliminary data.</text>
</comment>
<dbReference type="Gene3D" id="3.90.1200.10">
    <property type="match status" value="1"/>
</dbReference>
<reference evidence="4" key="1">
    <citation type="submission" date="2017-05" db="EMBL/GenBank/DDBJ databases">
        <authorList>
            <person name="Macchi M."/>
            <person name="Festa S."/>
            <person name="Coppotelli B.M."/>
            <person name="Morelli I.S."/>
        </authorList>
    </citation>
    <scope>NUCLEOTIDE SEQUENCE [LARGE SCALE GENOMIC DNA]</scope>
    <source>
        <strain evidence="4">I</strain>
    </source>
</reference>
<organism evidence="3 4">
    <name type="scientific">Inquilinus limosus</name>
    <dbReference type="NCBI Taxonomy" id="171674"/>
    <lineage>
        <taxon>Bacteria</taxon>
        <taxon>Pseudomonadati</taxon>
        <taxon>Pseudomonadota</taxon>
        <taxon>Alphaproteobacteria</taxon>
        <taxon>Rhodospirillales</taxon>
        <taxon>Rhodospirillaceae</taxon>
        <taxon>Inquilinus</taxon>
    </lineage>
</organism>
<feature type="compositionally biased region" description="Low complexity" evidence="1">
    <location>
        <begin position="37"/>
        <end position="47"/>
    </location>
</feature>
<keyword evidence="4" id="KW-1185">Reference proteome</keyword>
<dbReference type="InterPro" id="IPR051678">
    <property type="entry name" value="AGP_Transferase"/>
</dbReference>
<evidence type="ECO:0000259" key="2">
    <source>
        <dbReference type="Pfam" id="PF01636"/>
    </source>
</evidence>
<gene>
    <name evidence="3" type="ORF">BWR60_11600</name>
</gene>
<evidence type="ECO:0000313" key="3">
    <source>
        <dbReference type="EMBL" id="OWJ67171.1"/>
    </source>
</evidence>
<dbReference type="SUPFAM" id="SSF56112">
    <property type="entry name" value="Protein kinase-like (PK-like)"/>
    <property type="match status" value="1"/>
</dbReference>
<dbReference type="STRING" id="1122125.GCA_000423185_06565"/>
<accession>A0A211ZPH0</accession>
<protein>
    <recommendedName>
        <fullName evidence="2">Aminoglycoside phosphotransferase domain-containing protein</fullName>
    </recommendedName>
</protein>
<sequence length="401" mass="42302">MGRRRDLLELSRRGGALDPDRRLVAVALVPAAPAGDGLGDRGAAALGRSRRPGAVRAADPGRRRLPAVPADDARPLMREDWSRPYPAAVISPDEATALVRSLPGQPAVLRVAELSGGLANTNLRLDLESHPPVVLRLYQRDPAQAAKERAIHALAAGRGLPAPRLLGGGDDPSTGLPFGLLEWIDGQRLDEAARDLDDTALPPLARSVGAALAAIHAVAFDRSGFLDGSLTVAEPVDIGGGGLVGFLRHVLIDGPGGDRLGRDLADRLVAFAEREAGLLDRWPGPPCLTHSDFGGTNILVRQGPEGWAVAAVLDWEFAFAGSPFFDLGNLLRPPLGTRPGFAEAAAAGYRAAGGTLPAEWRRMAALADLFSWAEFLTRPAVSDAVVATARVRITETMVLWD</sequence>
<dbReference type="Proteomes" id="UP000196655">
    <property type="component" value="Unassembled WGS sequence"/>
</dbReference>
<dbReference type="InterPro" id="IPR002575">
    <property type="entry name" value="Aminoglycoside_PTrfase"/>
</dbReference>
<feature type="region of interest" description="Disordered" evidence="1">
    <location>
        <begin position="37"/>
        <end position="68"/>
    </location>
</feature>
<dbReference type="Pfam" id="PF01636">
    <property type="entry name" value="APH"/>
    <property type="match status" value="1"/>
</dbReference>